<sequence>MSDAIPASTEWLQYYQLPPPSYEVLPDGLSNNTVVTTTPSTTKDFMLSPNTSITRGGDLSHRACIRKPIQMRSRASRRTPAN</sequence>
<accession>A0ABC8SMR3</accession>
<keyword evidence="2" id="KW-1185">Reference proteome</keyword>
<dbReference type="EMBL" id="CAUOFW020003181">
    <property type="protein sequence ID" value="CAK9158491.1"/>
    <property type="molecule type" value="Genomic_DNA"/>
</dbReference>
<evidence type="ECO:0000313" key="2">
    <source>
        <dbReference type="Proteomes" id="UP001642360"/>
    </source>
</evidence>
<proteinExistence type="predicted"/>
<reference evidence="1 2" key="1">
    <citation type="submission" date="2024-02" db="EMBL/GenBank/DDBJ databases">
        <authorList>
            <person name="Vignale AGUSTIN F."/>
            <person name="Sosa J E."/>
            <person name="Modenutti C."/>
        </authorList>
    </citation>
    <scope>NUCLEOTIDE SEQUENCE [LARGE SCALE GENOMIC DNA]</scope>
</reference>
<evidence type="ECO:0000313" key="1">
    <source>
        <dbReference type="EMBL" id="CAK9158491.1"/>
    </source>
</evidence>
<dbReference type="Proteomes" id="UP001642360">
    <property type="component" value="Unassembled WGS sequence"/>
</dbReference>
<protein>
    <submittedName>
        <fullName evidence="1">Uncharacterized protein</fullName>
    </submittedName>
</protein>
<name>A0ABC8SMR3_9AQUA</name>
<feature type="non-terminal residue" evidence="1">
    <location>
        <position position="82"/>
    </location>
</feature>
<comment type="caution">
    <text evidence="1">The sequence shown here is derived from an EMBL/GenBank/DDBJ whole genome shotgun (WGS) entry which is preliminary data.</text>
</comment>
<dbReference type="AlphaFoldDB" id="A0ABC8SMR3"/>
<gene>
    <name evidence="1" type="ORF">ILEXP_LOCUS27135</name>
</gene>
<organism evidence="1 2">
    <name type="scientific">Ilex paraguariensis</name>
    <name type="common">yerba mate</name>
    <dbReference type="NCBI Taxonomy" id="185542"/>
    <lineage>
        <taxon>Eukaryota</taxon>
        <taxon>Viridiplantae</taxon>
        <taxon>Streptophyta</taxon>
        <taxon>Embryophyta</taxon>
        <taxon>Tracheophyta</taxon>
        <taxon>Spermatophyta</taxon>
        <taxon>Magnoliopsida</taxon>
        <taxon>eudicotyledons</taxon>
        <taxon>Gunneridae</taxon>
        <taxon>Pentapetalae</taxon>
        <taxon>asterids</taxon>
        <taxon>campanulids</taxon>
        <taxon>Aquifoliales</taxon>
        <taxon>Aquifoliaceae</taxon>
        <taxon>Ilex</taxon>
    </lineage>
</organism>